<dbReference type="Proteomes" id="UP000192067">
    <property type="component" value="Chromosome"/>
</dbReference>
<dbReference type="RefSeq" id="WP_011675617.1">
    <property type="nucleotide sequence ID" value="NZ_CP015897.1"/>
</dbReference>
<protein>
    <submittedName>
        <fullName evidence="1">Uncharacterized protein</fullName>
    </submittedName>
</protein>
<evidence type="ECO:0000313" key="1">
    <source>
        <dbReference type="EMBL" id="ARD98299.1"/>
    </source>
</evidence>
<dbReference type="Proteomes" id="UP000192085">
    <property type="component" value="Chromosome"/>
</dbReference>
<proteinExistence type="predicted"/>
<reference evidence="3 4" key="1">
    <citation type="journal article" date="2017" name="BMC Genomics">
        <title>Comparative and functional genomics of the Lactococcus lactis taxon; insights into evolution and niche adaptation.</title>
        <authorList>
            <person name="Kelleher P."/>
            <person name="Bottacini F."/>
            <person name="Mahony J."/>
            <person name="Kilcawley K.N."/>
            <person name="van Sinderen D."/>
        </authorList>
    </citation>
    <scope>NUCLEOTIDE SEQUENCE [LARGE SCALE GENOMIC DNA]</scope>
    <source>
        <strain evidence="1 4">275</strain>
        <strain evidence="2 3">UC11</strain>
    </source>
</reference>
<dbReference type="AlphaFoldDB" id="A0A1V0NEH1"/>
<evidence type="ECO:0000313" key="4">
    <source>
        <dbReference type="Proteomes" id="UP000192085"/>
    </source>
</evidence>
<organism evidence="1 4">
    <name type="scientific">Lactococcus lactis subsp. lactis</name>
    <name type="common">Streptococcus lactis</name>
    <dbReference type="NCBI Taxonomy" id="1360"/>
    <lineage>
        <taxon>Bacteria</taxon>
        <taxon>Bacillati</taxon>
        <taxon>Bacillota</taxon>
        <taxon>Bacilli</taxon>
        <taxon>Lactobacillales</taxon>
        <taxon>Streptococcaceae</taxon>
        <taxon>Lactococcus</taxon>
    </lineage>
</organism>
<sequence>MEDLKKDIYVCYSTRQFDYIYRVKSINYIITGIHVKTKQQFWAFKRDEALNNALASYK</sequence>
<evidence type="ECO:0000313" key="2">
    <source>
        <dbReference type="EMBL" id="ARE13834.1"/>
    </source>
</evidence>
<accession>A0A1V0NEH1</accession>
<evidence type="ECO:0000313" key="3">
    <source>
        <dbReference type="Proteomes" id="UP000192067"/>
    </source>
</evidence>
<name>A0A1V0NEH1_LACLL</name>
<dbReference type="EMBL" id="CP015904">
    <property type="protein sequence ID" value="ARE13834.1"/>
    <property type="molecule type" value="Genomic_DNA"/>
</dbReference>
<dbReference type="EMBL" id="CP015897">
    <property type="protein sequence ID" value="ARD98299.1"/>
    <property type="molecule type" value="Genomic_DNA"/>
</dbReference>
<gene>
    <name evidence="1" type="ORF">LL275_0664</name>
    <name evidence="2" type="ORF">LLUC11_1505</name>
</gene>